<gene>
    <name evidence="2" type="ORF">A5CBH24_00490</name>
</gene>
<dbReference type="RefSeq" id="WP_141411793.1">
    <property type="nucleotide sequence ID" value="NZ_AP019735.1"/>
</dbReference>
<dbReference type="Gene3D" id="3.40.50.300">
    <property type="entry name" value="P-loop containing nucleotide triphosphate hydrolases"/>
    <property type="match status" value="1"/>
</dbReference>
<dbReference type="SUPFAM" id="SSF52540">
    <property type="entry name" value="P-loop containing nucleoside triphosphate hydrolases"/>
    <property type="match status" value="1"/>
</dbReference>
<reference evidence="3" key="1">
    <citation type="submission" date="2019-06" db="EMBL/GenBank/DDBJ databases">
        <title>Alistipes onderdonkii subsp. vulgaris subsp. nov., Alistipes dispar sp. nov. and Alistipes communis sp. nov., isolated from human faeces, and creation of Alistipes onderdonkii subsp. onderdonkii subsp. nov.</title>
        <authorList>
            <person name="Sakamoto M."/>
            <person name="Ikeyama N."/>
            <person name="Ogata Y."/>
            <person name="Suda W."/>
            <person name="Iino T."/>
            <person name="Hattori M."/>
            <person name="Ohkuma M."/>
        </authorList>
    </citation>
    <scope>NUCLEOTIDE SEQUENCE [LARGE SCALE GENOMIC DNA]</scope>
    <source>
        <strain evidence="3">5CBH24</strain>
    </source>
</reference>
<dbReference type="InterPro" id="IPR051396">
    <property type="entry name" value="Bact_Antivir_Def_Nuclease"/>
</dbReference>
<feature type="domain" description="Endonuclease GajA/Old nuclease/RecF-like AAA" evidence="1">
    <location>
        <begin position="59"/>
        <end position="539"/>
    </location>
</feature>
<dbReference type="OrthoDB" id="997844at2"/>
<dbReference type="KEGG" id="acou:A5CBH24_00490"/>
<sequence length="665" mass="78268">MESFSIVALQLLPDCSKHIRKVLQEDWYFFTQKYHLDPDTKYPIRNPDYKLPDDFFDPKISISAIVGKNGCGKSTIVEIMLRVINNFAVNITAKAHKDCQLYPVSDVNAALYFEIDGKLNFIETSKVGILWGIIDTFGKRVHPNKIEKTTPLEKALQQLRQFFFTIVNNYSFHSYNVDDYGEESVGKDKIWINSLFHKNDGYLTPVVLNPFRREGRLDIRKETLLTNSRLAYLFYYFNTKQFGDFIDDYQYRSLSFSYNQSRVEEKYTYNLVRNKKTYDTKLVKRVSVKKKERDYFNITLKAYLGENIRSGIPSLNGAYKYLVAKTYHIVATYPNYTGQKYVAVKDLSEYCSQEEESRIKDLVRKLLSDFSHVTFKIRQTLKYIDYVTHNVNATDGRDFQNLTEDYIKYEPKNLQILEGLNTIHKEQVSMPPSFFDIRIELSKSDGAVIYFDKMSSGERQFLFYMSTILYHVRNLDSVVDDVESVHYNYVNIVLEEVELYFHPEYQRQFIDKLINYLKKSQFNRIKHFNIIVVTHSPFILSDIPQDNVLFLRDGKNDNEVCDFKTFGANIHDLLRTSFFLENGLVGEFANNKIEELLTLLQGDNNSKKQWSTADVQYIINTVGEDLIREALQELYDIRYQDRVTRRNELERQMKEIERQLSLLDL</sequence>
<dbReference type="Pfam" id="PF13175">
    <property type="entry name" value="AAA_15"/>
    <property type="match status" value="1"/>
</dbReference>
<evidence type="ECO:0000259" key="1">
    <source>
        <dbReference type="Pfam" id="PF13175"/>
    </source>
</evidence>
<accession>A0A4Y1WRG3</accession>
<evidence type="ECO:0000313" key="3">
    <source>
        <dbReference type="Proteomes" id="UP000318946"/>
    </source>
</evidence>
<name>A0A4Y1WRG3_9BACT</name>
<dbReference type="PANTHER" id="PTHR43581">
    <property type="entry name" value="ATP/GTP PHOSPHATASE"/>
    <property type="match status" value="1"/>
</dbReference>
<protein>
    <recommendedName>
        <fullName evidence="1">Endonuclease GajA/Old nuclease/RecF-like AAA domain-containing protein</fullName>
    </recommendedName>
</protein>
<dbReference type="AlphaFoldDB" id="A0A4Y1WRG3"/>
<evidence type="ECO:0000313" key="2">
    <source>
        <dbReference type="EMBL" id="BBL02736.1"/>
    </source>
</evidence>
<keyword evidence="3" id="KW-1185">Reference proteome</keyword>
<dbReference type="PANTHER" id="PTHR43581:SF2">
    <property type="entry name" value="EXCINUCLEASE ATPASE SUBUNIT"/>
    <property type="match status" value="1"/>
</dbReference>
<dbReference type="GeneID" id="78340770"/>
<proteinExistence type="predicted"/>
<dbReference type="InterPro" id="IPR041685">
    <property type="entry name" value="AAA_GajA/Old/RecF-like"/>
</dbReference>
<dbReference type="InterPro" id="IPR027417">
    <property type="entry name" value="P-loop_NTPase"/>
</dbReference>
<dbReference type="EMBL" id="AP019735">
    <property type="protein sequence ID" value="BBL02736.1"/>
    <property type="molecule type" value="Genomic_DNA"/>
</dbReference>
<dbReference type="Proteomes" id="UP000318946">
    <property type="component" value="Chromosome"/>
</dbReference>
<organism evidence="2 3">
    <name type="scientific">Alistipes communis</name>
    <dbReference type="NCBI Taxonomy" id="2585118"/>
    <lineage>
        <taxon>Bacteria</taxon>
        <taxon>Pseudomonadati</taxon>
        <taxon>Bacteroidota</taxon>
        <taxon>Bacteroidia</taxon>
        <taxon>Bacteroidales</taxon>
        <taxon>Rikenellaceae</taxon>
        <taxon>Alistipes</taxon>
    </lineage>
</organism>